<dbReference type="AlphaFoldDB" id="A0A0N1EP75"/>
<evidence type="ECO:0000256" key="1">
    <source>
        <dbReference type="ARBA" id="ARBA00010555"/>
    </source>
</evidence>
<dbReference type="InterPro" id="IPR004843">
    <property type="entry name" value="Calcineurin-like_PHP"/>
</dbReference>
<dbReference type="PANTHER" id="PTHR30337">
    <property type="entry name" value="COMPONENT OF ATP-DEPENDENT DSDNA EXONUCLEASE"/>
    <property type="match status" value="1"/>
</dbReference>
<reference evidence="10 11" key="1">
    <citation type="submission" date="2015-08" db="EMBL/GenBank/DDBJ databases">
        <title>Draft Genome Sequence of Pseudoalteromonas porphyrae UCD-SED14.</title>
        <authorList>
            <person name="Coil D.A."/>
            <person name="Jospin G."/>
            <person name="Lee R.D."/>
            <person name="Eisen J.A."/>
        </authorList>
    </citation>
    <scope>NUCLEOTIDE SEQUENCE [LARGE SCALE GENOMIC DNA]</scope>
    <source>
        <strain evidence="10 11">UCD-SED14</strain>
    </source>
</reference>
<dbReference type="Pfam" id="PF00149">
    <property type="entry name" value="Metallophos"/>
    <property type="match status" value="1"/>
</dbReference>
<dbReference type="STRING" id="187330.AMS58_05070"/>
<gene>
    <name evidence="7" type="primary">sbcD</name>
    <name evidence="10" type="ORF">ADS77_01415</name>
</gene>
<dbReference type="Pfam" id="PF12320">
    <property type="entry name" value="SbcD_C"/>
    <property type="match status" value="1"/>
</dbReference>
<dbReference type="Gene3D" id="3.60.21.10">
    <property type="match status" value="1"/>
</dbReference>
<dbReference type="GO" id="GO:0006260">
    <property type="term" value="P:DNA replication"/>
    <property type="evidence" value="ECO:0007669"/>
    <property type="project" value="UniProtKB-KW"/>
</dbReference>
<keyword evidence="7" id="KW-0255">Endonuclease</keyword>
<dbReference type="RefSeq" id="WP_054452540.1">
    <property type="nucleotide sequence ID" value="NZ_LHPH01000001.1"/>
</dbReference>
<dbReference type="InterPro" id="IPR004593">
    <property type="entry name" value="SbcD"/>
</dbReference>
<feature type="domain" description="Calcineurin-like phosphoesterase" evidence="8">
    <location>
        <begin position="1"/>
        <end position="227"/>
    </location>
</feature>
<dbReference type="InterPro" id="IPR026843">
    <property type="entry name" value="SbcD_C"/>
</dbReference>
<dbReference type="SUPFAM" id="SSF56300">
    <property type="entry name" value="Metallo-dependent phosphatases"/>
    <property type="match status" value="1"/>
</dbReference>
<dbReference type="GO" id="GO:0006310">
    <property type="term" value="P:DNA recombination"/>
    <property type="evidence" value="ECO:0007669"/>
    <property type="project" value="UniProtKB-KW"/>
</dbReference>
<organism evidence="10 11">
    <name type="scientific">Pseudoalteromonas porphyrae</name>
    <dbReference type="NCBI Taxonomy" id="187330"/>
    <lineage>
        <taxon>Bacteria</taxon>
        <taxon>Pseudomonadati</taxon>
        <taxon>Pseudomonadota</taxon>
        <taxon>Gammaproteobacteria</taxon>
        <taxon>Alteromonadales</taxon>
        <taxon>Pseudoalteromonadaceae</taxon>
        <taxon>Pseudoalteromonas</taxon>
    </lineage>
</organism>
<feature type="domain" description="Nuclease SbcCD subunit D C-terminal" evidence="9">
    <location>
        <begin position="295"/>
        <end position="384"/>
    </location>
</feature>
<accession>A0A0N1EP75</accession>
<keyword evidence="6 7" id="KW-0269">Exonuclease</keyword>
<protein>
    <recommendedName>
        <fullName evidence="3 7">Nuclease SbcCD subunit D</fullName>
    </recommendedName>
</protein>
<dbReference type="Proteomes" id="UP000037848">
    <property type="component" value="Unassembled WGS sequence"/>
</dbReference>
<dbReference type="OrthoDB" id="9773856at2"/>
<keyword evidence="4 7" id="KW-0540">Nuclease</keyword>
<dbReference type="GO" id="GO:0008408">
    <property type="term" value="F:3'-5' exonuclease activity"/>
    <property type="evidence" value="ECO:0007669"/>
    <property type="project" value="InterPro"/>
</dbReference>
<name>A0A0N1EP75_9GAMM</name>
<comment type="function">
    <text evidence="7">SbcCD cleaves DNA hairpin structures. These structures can inhibit DNA replication and are intermediates in certain DNA recombination reactions. The complex acts as a 3'-&gt;5' double strand exonuclease that can open hairpins. It also has a 5' single-strand endonuclease activity.</text>
</comment>
<dbReference type="EMBL" id="LHPH01000001">
    <property type="protein sequence ID" value="KPH65615.1"/>
    <property type="molecule type" value="Genomic_DNA"/>
</dbReference>
<keyword evidence="7" id="KW-0233">DNA recombination</keyword>
<evidence type="ECO:0000256" key="5">
    <source>
        <dbReference type="ARBA" id="ARBA00022801"/>
    </source>
</evidence>
<comment type="subunit">
    <text evidence="2 7">Heterodimer of SbcC and SbcD.</text>
</comment>
<comment type="similarity">
    <text evidence="1 7">Belongs to the SbcD family.</text>
</comment>
<evidence type="ECO:0000256" key="4">
    <source>
        <dbReference type="ARBA" id="ARBA00022722"/>
    </source>
</evidence>
<proteinExistence type="inferred from homology"/>
<dbReference type="GO" id="GO:0004519">
    <property type="term" value="F:endonuclease activity"/>
    <property type="evidence" value="ECO:0007669"/>
    <property type="project" value="UniProtKB-KW"/>
</dbReference>
<comment type="caution">
    <text evidence="10">The sequence shown here is derived from an EMBL/GenBank/DDBJ whole genome shotgun (WGS) entry which is preliminary data.</text>
</comment>
<evidence type="ECO:0000313" key="11">
    <source>
        <dbReference type="Proteomes" id="UP000037848"/>
    </source>
</evidence>
<keyword evidence="11" id="KW-1185">Reference proteome</keyword>
<dbReference type="InterPro" id="IPR029052">
    <property type="entry name" value="Metallo-depent_PP-like"/>
</dbReference>
<dbReference type="PANTHER" id="PTHR30337:SF0">
    <property type="entry name" value="NUCLEASE SBCCD SUBUNIT D"/>
    <property type="match status" value="1"/>
</dbReference>
<dbReference type="CDD" id="cd00840">
    <property type="entry name" value="MPP_Mre11_N"/>
    <property type="match status" value="1"/>
</dbReference>
<sequence length="414" mass="46383">MKVLHTSDWHLGQHFYEHSRSQEHQQFFNWLIDTLANENVDLLLVSGDIYHTATPAASAENQLYQFVKDVKKRCPNLHIVIIAGNHDSANRIMTAQPLLAQFDTHVVGRFDVNNPDGVVIRLNTDFINTHIIAMPFLRASDVSLLSNNENGQDYAQGIAKAYQLSTECALQDKPAITPLIVMGHLHAKGGDISSDSERNLVIGGEDAVTAQVFSTNADYVALGHLHKAQKVAKSDFIRYSGTPMPMSFSERHYQHQVCLIEFKTSEKGTIETTVNPLYIPRTNDVILLPEGDCVPLAQLCEQITELDLSNHAHAPYLRVKLSAGDTDTTFREQIENALENKDIHFCGIERVRQTNKEHNTPVFEDLTQVEMLNPHTLLEQAFAANKDLAGEEVSNELKSLLTNVIAELEEQEQQ</sequence>
<keyword evidence="5 7" id="KW-0378">Hydrolase</keyword>
<dbReference type="InterPro" id="IPR050535">
    <property type="entry name" value="DNA_Repair-Maintenance_Comp"/>
</dbReference>
<evidence type="ECO:0000259" key="8">
    <source>
        <dbReference type="Pfam" id="PF00149"/>
    </source>
</evidence>
<evidence type="ECO:0000313" key="10">
    <source>
        <dbReference type="EMBL" id="KPH65615.1"/>
    </source>
</evidence>
<evidence type="ECO:0000256" key="7">
    <source>
        <dbReference type="RuleBase" id="RU363069"/>
    </source>
</evidence>
<evidence type="ECO:0000256" key="3">
    <source>
        <dbReference type="ARBA" id="ARBA00013365"/>
    </source>
</evidence>
<dbReference type="InterPro" id="IPR041796">
    <property type="entry name" value="Mre11_N"/>
</dbReference>
<dbReference type="NCBIfam" id="TIGR00619">
    <property type="entry name" value="sbcd"/>
    <property type="match status" value="1"/>
</dbReference>
<keyword evidence="7" id="KW-0235">DNA replication</keyword>
<evidence type="ECO:0000256" key="2">
    <source>
        <dbReference type="ARBA" id="ARBA00011322"/>
    </source>
</evidence>
<evidence type="ECO:0000256" key="6">
    <source>
        <dbReference type="ARBA" id="ARBA00022839"/>
    </source>
</evidence>
<evidence type="ECO:0000259" key="9">
    <source>
        <dbReference type="Pfam" id="PF12320"/>
    </source>
</evidence>
<dbReference type="PATRIC" id="fig|187330.3.peg.298"/>